<reference evidence="2" key="1">
    <citation type="submission" date="2021-10" db="EMBL/GenBank/DDBJ databases">
        <title>Tropical sea cucumber genome reveals ecological adaptation and Cuvierian tubules defense mechanism.</title>
        <authorList>
            <person name="Chen T."/>
        </authorList>
    </citation>
    <scope>NUCLEOTIDE SEQUENCE</scope>
    <source>
        <strain evidence="2">Nanhai2018</strain>
        <tissue evidence="2">Muscle</tissue>
    </source>
</reference>
<dbReference type="InterPro" id="IPR003599">
    <property type="entry name" value="Ig_sub"/>
</dbReference>
<dbReference type="Gene3D" id="2.60.40.10">
    <property type="entry name" value="Immunoglobulins"/>
    <property type="match status" value="1"/>
</dbReference>
<dbReference type="InterPro" id="IPR036179">
    <property type="entry name" value="Ig-like_dom_sf"/>
</dbReference>
<evidence type="ECO:0000259" key="1">
    <source>
        <dbReference type="PROSITE" id="PS50835"/>
    </source>
</evidence>
<dbReference type="OrthoDB" id="10433665at2759"/>
<dbReference type="SMART" id="SM00409">
    <property type="entry name" value="IG"/>
    <property type="match status" value="1"/>
</dbReference>
<sequence length="244" mass="26041">MWKGQNGVRVPILSRNRDGSLSYEFQLREEDRNRLYTCTPSEAYPDVNNCTVIPLLHQTINLTPRKATTELGGTARFSCETSGSPPFNQFRWVIGFGRKNVLRLTESSGRYLVSTNGFSGTLNITNVINSDNNTAVRCQATNSLGERLSSQASVFVRPGPIIPAAGVPPGTIPSNRDNAVDKPSVTTSGILAVKDNLGGTSGKVSGNGNFGGDHGSLVIGTGKISKQSPTKSSTTIGILVTIHY</sequence>
<dbReference type="Pfam" id="PF07679">
    <property type="entry name" value="I-set"/>
    <property type="match status" value="1"/>
</dbReference>
<protein>
    <recommendedName>
        <fullName evidence="1">Ig-like domain-containing protein</fullName>
    </recommendedName>
</protein>
<dbReference type="EMBL" id="JAIZAY010000016">
    <property type="protein sequence ID" value="KAJ8026439.1"/>
    <property type="molecule type" value="Genomic_DNA"/>
</dbReference>
<dbReference type="SUPFAM" id="SSF48726">
    <property type="entry name" value="Immunoglobulin"/>
    <property type="match status" value="1"/>
</dbReference>
<feature type="domain" description="Ig-like" evidence="1">
    <location>
        <begin position="54"/>
        <end position="155"/>
    </location>
</feature>
<evidence type="ECO:0000313" key="3">
    <source>
        <dbReference type="Proteomes" id="UP001152320"/>
    </source>
</evidence>
<proteinExistence type="predicted"/>
<keyword evidence="3" id="KW-1185">Reference proteome</keyword>
<accession>A0A9Q0YQ53</accession>
<dbReference type="InterPro" id="IPR007110">
    <property type="entry name" value="Ig-like_dom"/>
</dbReference>
<gene>
    <name evidence="2" type="ORF">HOLleu_31255</name>
</gene>
<dbReference type="PROSITE" id="PS50835">
    <property type="entry name" value="IG_LIKE"/>
    <property type="match status" value="1"/>
</dbReference>
<dbReference type="AlphaFoldDB" id="A0A9Q0YQ53"/>
<dbReference type="InterPro" id="IPR013098">
    <property type="entry name" value="Ig_I-set"/>
</dbReference>
<organism evidence="2 3">
    <name type="scientific">Holothuria leucospilota</name>
    <name type="common">Black long sea cucumber</name>
    <name type="synonym">Mertensiothuria leucospilota</name>
    <dbReference type="NCBI Taxonomy" id="206669"/>
    <lineage>
        <taxon>Eukaryota</taxon>
        <taxon>Metazoa</taxon>
        <taxon>Echinodermata</taxon>
        <taxon>Eleutherozoa</taxon>
        <taxon>Echinozoa</taxon>
        <taxon>Holothuroidea</taxon>
        <taxon>Aspidochirotacea</taxon>
        <taxon>Aspidochirotida</taxon>
        <taxon>Holothuriidae</taxon>
        <taxon>Holothuria</taxon>
    </lineage>
</organism>
<dbReference type="Proteomes" id="UP001152320">
    <property type="component" value="Chromosome 16"/>
</dbReference>
<dbReference type="InterPro" id="IPR013783">
    <property type="entry name" value="Ig-like_fold"/>
</dbReference>
<comment type="caution">
    <text evidence="2">The sequence shown here is derived from an EMBL/GenBank/DDBJ whole genome shotgun (WGS) entry which is preliminary data.</text>
</comment>
<name>A0A9Q0YQ53_HOLLE</name>
<evidence type="ECO:0000313" key="2">
    <source>
        <dbReference type="EMBL" id="KAJ8026439.1"/>
    </source>
</evidence>